<dbReference type="Proteomes" id="UP000017052">
    <property type="component" value="Unassembled WGS sequence"/>
</dbReference>
<organism evidence="2 3">
    <name type="scientific">Propionibacterium acidifaciens F0233</name>
    <dbReference type="NCBI Taxonomy" id="553198"/>
    <lineage>
        <taxon>Bacteria</taxon>
        <taxon>Bacillati</taxon>
        <taxon>Actinomycetota</taxon>
        <taxon>Actinomycetes</taxon>
        <taxon>Propionibacteriales</taxon>
        <taxon>Propionibacteriaceae</taxon>
        <taxon>Propionibacterium</taxon>
    </lineage>
</organism>
<protein>
    <submittedName>
        <fullName evidence="2">PF04328 family protein</fullName>
    </submittedName>
</protein>
<dbReference type="OrthoDB" id="3541280at2"/>
<sequence length="80" mass="9050">MSRSPGAARPPLPGPAGPGRVRRLLDPARALWRDFTGESAYDRYVLRHRLEHPGHEPMSERRFWRARIAVDEGNVQSGCC</sequence>
<name>U2RQT6_9ACTN</name>
<accession>U2RQT6</accession>
<gene>
    <name evidence="2" type="ORF">HMPREF0682_1464</name>
</gene>
<keyword evidence="3" id="KW-1185">Reference proteome</keyword>
<reference evidence="2" key="1">
    <citation type="submission" date="2013-08" db="EMBL/GenBank/DDBJ databases">
        <authorList>
            <person name="Durkin A.S."/>
            <person name="Haft D.R."/>
            <person name="McCorrison J."/>
            <person name="Torralba M."/>
            <person name="Gillis M."/>
            <person name="Haft D.H."/>
            <person name="Methe B."/>
            <person name="Sutton G."/>
            <person name="Nelson K.E."/>
        </authorList>
    </citation>
    <scope>NUCLEOTIDE SEQUENCE [LARGE SCALE GENOMIC DNA]</scope>
    <source>
        <strain evidence="2">F0233</strain>
    </source>
</reference>
<dbReference type="RefSeq" id="WP_021797490.1">
    <property type="nucleotide sequence ID" value="NZ_ACVN02000170.1"/>
</dbReference>
<evidence type="ECO:0000313" key="3">
    <source>
        <dbReference type="Proteomes" id="UP000017052"/>
    </source>
</evidence>
<feature type="region of interest" description="Disordered" evidence="1">
    <location>
        <begin position="1"/>
        <end position="21"/>
    </location>
</feature>
<dbReference type="AlphaFoldDB" id="U2RQT6"/>
<proteinExistence type="predicted"/>
<dbReference type="Pfam" id="PF04328">
    <property type="entry name" value="Sel_put"/>
    <property type="match status" value="1"/>
</dbReference>
<dbReference type="GeneID" id="95360610"/>
<evidence type="ECO:0000256" key="1">
    <source>
        <dbReference type="SAM" id="MobiDB-lite"/>
    </source>
</evidence>
<dbReference type="EMBL" id="ACVN02000170">
    <property type="protein sequence ID" value="ERK55913.1"/>
    <property type="molecule type" value="Genomic_DNA"/>
</dbReference>
<evidence type="ECO:0000313" key="2">
    <source>
        <dbReference type="EMBL" id="ERK55913.1"/>
    </source>
</evidence>
<dbReference type="InterPro" id="IPR007423">
    <property type="entry name" value="Sel_put"/>
</dbReference>
<comment type="caution">
    <text evidence="2">The sequence shown here is derived from an EMBL/GenBank/DDBJ whole genome shotgun (WGS) entry which is preliminary data.</text>
</comment>